<accession>A0ABW3UJU1</accession>
<gene>
    <name evidence="5" type="ORF">ACFQ4B_07055</name>
</gene>
<dbReference type="RefSeq" id="WP_345594485.1">
    <property type="nucleotide sequence ID" value="NZ_BAABJG010000055.1"/>
</dbReference>
<feature type="domain" description="HTH araC/xylS-type" evidence="4">
    <location>
        <begin position="177"/>
        <end position="274"/>
    </location>
</feature>
<dbReference type="InterPro" id="IPR009057">
    <property type="entry name" value="Homeodomain-like_sf"/>
</dbReference>
<evidence type="ECO:0000313" key="5">
    <source>
        <dbReference type="EMBL" id="MFD1219870.1"/>
    </source>
</evidence>
<evidence type="ECO:0000259" key="4">
    <source>
        <dbReference type="PROSITE" id="PS01124"/>
    </source>
</evidence>
<keyword evidence="6" id="KW-1185">Reference proteome</keyword>
<dbReference type="SUPFAM" id="SSF51182">
    <property type="entry name" value="RmlC-like cupins"/>
    <property type="match status" value="1"/>
</dbReference>
<organism evidence="5 6">
    <name type="scientific">Paenibacillus vulneris</name>
    <dbReference type="NCBI Taxonomy" id="1133364"/>
    <lineage>
        <taxon>Bacteria</taxon>
        <taxon>Bacillati</taxon>
        <taxon>Bacillota</taxon>
        <taxon>Bacilli</taxon>
        <taxon>Bacillales</taxon>
        <taxon>Paenibacillaceae</taxon>
        <taxon>Paenibacillus</taxon>
    </lineage>
</organism>
<dbReference type="InterPro" id="IPR014710">
    <property type="entry name" value="RmlC-like_jellyroll"/>
</dbReference>
<evidence type="ECO:0000313" key="6">
    <source>
        <dbReference type="Proteomes" id="UP001597180"/>
    </source>
</evidence>
<dbReference type="Pfam" id="PF12833">
    <property type="entry name" value="HTH_18"/>
    <property type="match status" value="1"/>
</dbReference>
<evidence type="ECO:0000256" key="1">
    <source>
        <dbReference type="ARBA" id="ARBA00023015"/>
    </source>
</evidence>
<reference evidence="6" key="1">
    <citation type="journal article" date="2019" name="Int. J. Syst. Evol. Microbiol.">
        <title>The Global Catalogue of Microorganisms (GCM) 10K type strain sequencing project: providing services to taxonomists for standard genome sequencing and annotation.</title>
        <authorList>
            <consortium name="The Broad Institute Genomics Platform"/>
            <consortium name="The Broad Institute Genome Sequencing Center for Infectious Disease"/>
            <person name="Wu L."/>
            <person name="Ma J."/>
        </authorList>
    </citation>
    <scope>NUCLEOTIDE SEQUENCE [LARGE SCALE GENOMIC DNA]</scope>
    <source>
        <strain evidence="6">CCUG 53270</strain>
    </source>
</reference>
<name>A0ABW3UJU1_9BACL</name>
<dbReference type="SMART" id="SM00342">
    <property type="entry name" value="HTH_ARAC"/>
    <property type="match status" value="1"/>
</dbReference>
<keyword evidence="3" id="KW-0804">Transcription</keyword>
<protein>
    <submittedName>
        <fullName evidence="5">AraC family transcriptional regulator</fullName>
    </submittedName>
</protein>
<dbReference type="InterPro" id="IPR011051">
    <property type="entry name" value="RmlC_Cupin_sf"/>
</dbReference>
<dbReference type="EMBL" id="JBHTLU010000012">
    <property type="protein sequence ID" value="MFD1219870.1"/>
    <property type="molecule type" value="Genomic_DNA"/>
</dbReference>
<dbReference type="PANTHER" id="PTHR43280">
    <property type="entry name" value="ARAC-FAMILY TRANSCRIPTIONAL REGULATOR"/>
    <property type="match status" value="1"/>
</dbReference>
<dbReference type="InterPro" id="IPR003313">
    <property type="entry name" value="AraC-bd"/>
</dbReference>
<dbReference type="Proteomes" id="UP001597180">
    <property type="component" value="Unassembled WGS sequence"/>
</dbReference>
<dbReference type="Gene3D" id="1.10.10.60">
    <property type="entry name" value="Homeodomain-like"/>
    <property type="match status" value="2"/>
</dbReference>
<keyword evidence="2" id="KW-0238">DNA-binding</keyword>
<evidence type="ECO:0000256" key="3">
    <source>
        <dbReference type="ARBA" id="ARBA00023163"/>
    </source>
</evidence>
<dbReference type="SUPFAM" id="SSF46689">
    <property type="entry name" value="Homeodomain-like"/>
    <property type="match status" value="2"/>
</dbReference>
<dbReference type="PANTHER" id="PTHR43280:SF2">
    <property type="entry name" value="HTH-TYPE TRANSCRIPTIONAL REGULATOR EXSA"/>
    <property type="match status" value="1"/>
</dbReference>
<keyword evidence="1" id="KW-0805">Transcription regulation</keyword>
<dbReference type="Gene3D" id="2.60.120.10">
    <property type="entry name" value="Jelly Rolls"/>
    <property type="match status" value="1"/>
</dbReference>
<proteinExistence type="predicted"/>
<evidence type="ECO:0000256" key="2">
    <source>
        <dbReference type="ARBA" id="ARBA00023125"/>
    </source>
</evidence>
<sequence length="294" mass="34065">MKMIHESKQLLRDAQLTMLQIARNDYSEQRTISPHVHEHFHQLVIVHKGSGEMQFNDSLYPVAGRYYYLIPPNSRHAFYFKEESVAVDYKFKLNDEGLVHAIAESPSYGTCINDDLVDLKQWFQLTMEFSKCPDPLTLYRIDSGFKGTLLSLLQKSRGQRAEIQDASRMKDGAYSDFPIAAYINEHLSEKLSLLDIANHFGFHPHYIIKICNDHIGMSPMQYLQEKRLEKAMEYLEETKWTVTEISEKLGWTTSYFSRLFHQKKGISPSQFRKSAVYPISTDIWEEADHAAAGQ</sequence>
<dbReference type="PROSITE" id="PS01124">
    <property type="entry name" value="HTH_ARAC_FAMILY_2"/>
    <property type="match status" value="1"/>
</dbReference>
<comment type="caution">
    <text evidence="5">The sequence shown here is derived from an EMBL/GenBank/DDBJ whole genome shotgun (WGS) entry which is preliminary data.</text>
</comment>
<dbReference type="InterPro" id="IPR018060">
    <property type="entry name" value="HTH_AraC"/>
</dbReference>
<dbReference type="Pfam" id="PF02311">
    <property type="entry name" value="AraC_binding"/>
    <property type="match status" value="1"/>
</dbReference>